<sequence>MPGLASSRWAMPTMDDFLSLNVQKLDVSSLPEHDRCCHICQEDYVDLTATQNAPSYYEQKSRDGSTWYYPAPRASEQQTREGCTSHYRAPGLSESQSVEGCTMRHQALNSSEPKSCEGCIMRQQDPNIKEQKCHEGCTLRHDAPNSTEQKAHEGIITEHHNDKVTQTASQDEDAEKASALRTLQLLDALPHAQVAQTGIDVPLLLPCRHILGSDCLLAWFTSANVDCCPVCKTQLFARPIAASNDPDVEYGRLFHQLKSLPFRQLVKSEWKKVEASTVTVVDQSNASVNASGDKDNDDEGPQHPCGSPTPTSDCTCEADGSGGERNSSSAGSDDSSTCRDPDSTSTRTSTSTAGLEPEAQQGASPGSEGSTIYLPEDMSASLARLARLMLKAAASVSKAAPPNLAFPSAEFSLGADDAANYQGFVTSYLEDVFFREVDEPLRTSLARLLLADGVALAYARACKGLRGVAGREVDPHTMFAELMGCVGTVGEGRKVHVMVGLAVRALVDYERRLSELDTLYY</sequence>
<dbReference type="Proteomes" id="UP000240883">
    <property type="component" value="Unassembled WGS sequence"/>
</dbReference>
<feature type="compositionally biased region" description="Polar residues" evidence="1">
    <location>
        <begin position="361"/>
        <end position="370"/>
    </location>
</feature>
<dbReference type="InterPro" id="IPR013083">
    <property type="entry name" value="Znf_RING/FYVE/PHD"/>
</dbReference>
<name>A0A2T2N589_CORCC</name>
<keyword evidence="3" id="KW-1185">Reference proteome</keyword>
<dbReference type="OrthoDB" id="3687364at2759"/>
<dbReference type="EMBL" id="KZ678148">
    <property type="protein sequence ID" value="PSN60603.1"/>
    <property type="molecule type" value="Genomic_DNA"/>
</dbReference>
<evidence type="ECO:0000256" key="1">
    <source>
        <dbReference type="SAM" id="MobiDB-lite"/>
    </source>
</evidence>
<feature type="region of interest" description="Disordered" evidence="1">
    <location>
        <begin position="284"/>
        <end position="372"/>
    </location>
</feature>
<reference evidence="2 3" key="1">
    <citation type="journal article" date="2018" name="Front. Microbiol.">
        <title>Genome-Wide Analysis of Corynespora cassiicola Leaf Fall Disease Putative Effectors.</title>
        <authorList>
            <person name="Lopez D."/>
            <person name="Ribeiro S."/>
            <person name="Label P."/>
            <person name="Fumanal B."/>
            <person name="Venisse J.S."/>
            <person name="Kohler A."/>
            <person name="de Oliveira R.R."/>
            <person name="Labutti K."/>
            <person name="Lipzen A."/>
            <person name="Lail K."/>
            <person name="Bauer D."/>
            <person name="Ohm R.A."/>
            <person name="Barry K.W."/>
            <person name="Spatafora J."/>
            <person name="Grigoriev I.V."/>
            <person name="Martin F.M."/>
            <person name="Pujade-Renaud V."/>
        </authorList>
    </citation>
    <scope>NUCLEOTIDE SEQUENCE [LARGE SCALE GENOMIC DNA]</scope>
    <source>
        <strain evidence="2 3">Philippines</strain>
    </source>
</reference>
<accession>A0A2T2N589</accession>
<evidence type="ECO:0000313" key="2">
    <source>
        <dbReference type="EMBL" id="PSN60603.1"/>
    </source>
</evidence>
<dbReference type="Gene3D" id="3.30.40.10">
    <property type="entry name" value="Zinc/RING finger domain, C3HC4 (zinc finger)"/>
    <property type="match status" value="1"/>
</dbReference>
<feature type="compositionally biased region" description="Low complexity" evidence="1">
    <location>
        <begin position="343"/>
        <end position="352"/>
    </location>
</feature>
<organism evidence="2 3">
    <name type="scientific">Corynespora cassiicola Philippines</name>
    <dbReference type="NCBI Taxonomy" id="1448308"/>
    <lineage>
        <taxon>Eukaryota</taxon>
        <taxon>Fungi</taxon>
        <taxon>Dikarya</taxon>
        <taxon>Ascomycota</taxon>
        <taxon>Pezizomycotina</taxon>
        <taxon>Dothideomycetes</taxon>
        <taxon>Pleosporomycetidae</taxon>
        <taxon>Pleosporales</taxon>
        <taxon>Corynesporascaceae</taxon>
        <taxon>Corynespora</taxon>
    </lineage>
</organism>
<gene>
    <name evidence="2" type="ORF">BS50DRAFT_640015</name>
</gene>
<dbReference type="SUPFAM" id="SSF57850">
    <property type="entry name" value="RING/U-box"/>
    <property type="match status" value="1"/>
</dbReference>
<proteinExistence type="predicted"/>
<evidence type="ECO:0000313" key="3">
    <source>
        <dbReference type="Proteomes" id="UP000240883"/>
    </source>
</evidence>
<protein>
    <submittedName>
        <fullName evidence="2">Uncharacterized protein</fullName>
    </submittedName>
</protein>
<dbReference type="AlphaFoldDB" id="A0A2T2N589"/>